<dbReference type="AlphaFoldDB" id="A0A9X6SI09"/>
<protein>
    <submittedName>
        <fullName evidence="1">Uncharacterized protein</fullName>
    </submittedName>
</protein>
<proteinExistence type="predicted"/>
<gene>
    <name evidence="1" type="ORF">CN398_00645</name>
</gene>
<sequence>MKKREIIKSIHKEVSEVSETKAQFIQVLMGAVIRVGVQPRKAVALAEDIFSKDFERANNRVCKNTLFDIIEDLNPDWWLA</sequence>
<dbReference type="Proteomes" id="UP000220397">
    <property type="component" value="Unassembled WGS sequence"/>
</dbReference>
<comment type="caution">
    <text evidence="1">The sequence shown here is derived from an EMBL/GenBank/DDBJ whole genome shotgun (WGS) entry which is preliminary data.</text>
</comment>
<dbReference type="RefSeq" id="WP_042598338.1">
    <property type="nucleotide sequence ID" value="NZ_JABWHT010000004.1"/>
</dbReference>
<dbReference type="EMBL" id="NTUS01000005">
    <property type="protein sequence ID" value="PFB10350.1"/>
    <property type="molecule type" value="Genomic_DNA"/>
</dbReference>
<accession>A0A9X6SI09</accession>
<reference evidence="1 2" key="1">
    <citation type="submission" date="2017-09" db="EMBL/GenBank/DDBJ databases">
        <title>Large-scale bioinformatics analysis of Bacillus genomes uncovers conserved roles of natural products in bacterial physiology.</title>
        <authorList>
            <consortium name="Agbiome Team Llc"/>
            <person name="Bleich R.M."/>
            <person name="Kirk G.J."/>
            <person name="Santa Maria K.C."/>
            <person name="Allen S.E."/>
            <person name="Farag S."/>
            <person name="Shank E.A."/>
            <person name="Bowers A."/>
        </authorList>
    </citation>
    <scope>NUCLEOTIDE SEQUENCE [LARGE SCALE GENOMIC DNA]</scope>
    <source>
        <strain evidence="1 2">AFS015413</strain>
    </source>
</reference>
<evidence type="ECO:0000313" key="2">
    <source>
        <dbReference type="Proteomes" id="UP000220397"/>
    </source>
</evidence>
<evidence type="ECO:0000313" key="1">
    <source>
        <dbReference type="EMBL" id="PFB10350.1"/>
    </source>
</evidence>
<name>A0A9X6SI09_BACTU</name>
<organism evidence="1 2">
    <name type="scientific">Bacillus thuringiensis</name>
    <dbReference type="NCBI Taxonomy" id="1428"/>
    <lineage>
        <taxon>Bacteria</taxon>
        <taxon>Bacillati</taxon>
        <taxon>Bacillota</taxon>
        <taxon>Bacilli</taxon>
        <taxon>Bacillales</taxon>
        <taxon>Bacillaceae</taxon>
        <taxon>Bacillus</taxon>
        <taxon>Bacillus cereus group</taxon>
    </lineage>
</organism>